<feature type="domain" description="TonB-dependent receptor-like beta-barrel" evidence="11">
    <location>
        <begin position="281"/>
        <end position="711"/>
    </location>
</feature>
<feature type="chain" id="PRO_5047258567" evidence="10">
    <location>
        <begin position="24"/>
        <end position="741"/>
    </location>
</feature>
<keyword evidence="13" id="KW-0675">Receptor</keyword>
<evidence type="ECO:0000256" key="4">
    <source>
        <dbReference type="ARBA" id="ARBA00022692"/>
    </source>
</evidence>
<evidence type="ECO:0000256" key="5">
    <source>
        <dbReference type="ARBA" id="ARBA00023077"/>
    </source>
</evidence>
<keyword evidence="10" id="KW-0732">Signal</keyword>
<keyword evidence="6 8" id="KW-0472">Membrane</keyword>
<feature type="domain" description="TonB-dependent receptor plug" evidence="12">
    <location>
        <begin position="59"/>
        <end position="172"/>
    </location>
</feature>
<feature type="signal peptide" evidence="10">
    <location>
        <begin position="1"/>
        <end position="23"/>
    </location>
</feature>
<name>A0ABU3DHC1_9RHOB</name>
<accession>A0ABU3DHC1</accession>
<dbReference type="InterPro" id="IPR012910">
    <property type="entry name" value="Plug_dom"/>
</dbReference>
<gene>
    <name evidence="13" type="ORF">RM543_10520</name>
</gene>
<dbReference type="NCBIfam" id="NF010051">
    <property type="entry name" value="PRK13528.1"/>
    <property type="match status" value="1"/>
</dbReference>
<dbReference type="CDD" id="cd01347">
    <property type="entry name" value="ligand_gated_channel"/>
    <property type="match status" value="1"/>
</dbReference>
<evidence type="ECO:0000256" key="3">
    <source>
        <dbReference type="ARBA" id="ARBA00022452"/>
    </source>
</evidence>
<protein>
    <submittedName>
        <fullName evidence="13">FepA family TonB-dependent siderophore receptor</fullName>
    </submittedName>
</protein>
<keyword evidence="7 8" id="KW-0998">Cell outer membrane</keyword>
<comment type="caution">
    <text evidence="13">The sequence shown here is derived from an EMBL/GenBank/DDBJ whole genome shotgun (WGS) entry which is preliminary data.</text>
</comment>
<evidence type="ECO:0000259" key="12">
    <source>
        <dbReference type="Pfam" id="PF07715"/>
    </source>
</evidence>
<dbReference type="RefSeq" id="WP_311691292.1">
    <property type="nucleotide sequence ID" value="NZ_JAVRHL010000002.1"/>
</dbReference>
<evidence type="ECO:0000256" key="2">
    <source>
        <dbReference type="ARBA" id="ARBA00022448"/>
    </source>
</evidence>
<proteinExistence type="inferred from homology"/>
<evidence type="ECO:0000313" key="14">
    <source>
        <dbReference type="Proteomes" id="UP001265259"/>
    </source>
</evidence>
<evidence type="ECO:0000256" key="9">
    <source>
        <dbReference type="RuleBase" id="RU003357"/>
    </source>
</evidence>
<keyword evidence="14" id="KW-1185">Reference proteome</keyword>
<organism evidence="13 14">
    <name type="scientific">Tropicimonas omnivorans</name>
    <dbReference type="NCBI Taxonomy" id="3075590"/>
    <lineage>
        <taxon>Bacteria</taxon>
        <taxon>Pseudomonadati</taxon>
        <taxon>Pseudomonadota</taxon>
        <taxon>Alphaproteobacteria</taxon>
        <taxon>Rhodobacterales</taxon>
        <taxon>Roseobacteraceae</taxon>
        <taxon>Tropicimonas</taxon>
    </lineage>
</organism>
<dbReference type="InterPro" id="IPR039426">
    <property type="entry name" value="TonB-dep_rcpt-like"/>
</dbReference>
<dbReference type="InterPro" id="IPR000531">
    <property type="entry name" value="Beta-barrel_TonB"/>
</dbReference>
<evidence type="ECO:0000313" key="13">
    <source>
        <dbReference type="EMBL" id="MDT0683120.1"/>
    </source>
</evidence>
<dbReference type="SUPFAM" id="SSF56935">
    <property type="entry name" value="Porins"/>
    <property type="match status" value="1"/>
</dbReference>
<dbReference type="InterPro" id="IPR058134">
    <property type="entry name" value="PirA/FepA/PfeA"/>
</dbReference>
<evidence type="ECO:0000256" key="10">
    <source>
        <dbReference type="SAM" id="SignalP"/>
    </source>
</evidence>
<dbReference type="Gene3D" id="2.170.130.10">
    <property type="entry name" value="TonB-dependent receptor, plug domain"/>
    <property type="match status" value="1"/>
</dbReference>
<dbReference type="NCBIfam" id="NF010048">
    <property type="entry name" value="PRK13524.1"/>
    <property type="match status" value="1"/>
</dbReference>
<dbReference type="Pfam" id="PF07715">
    <property type="entry name" value="Plug"/>
    <property type="match status" value="1"/>
</dbReference>
<keyword evidence="3 8" id="KW-1134">Transmembrane beta strand</keyword>
<sequence length="741" mass="81079">MAGFSRLASCTALTLISALPFEAATAQQSYALDDGSEVLVLDPIFVDSYEEEVLQSLGVSVISSDEIAERPVTNDISEIVRKMPGVNLTGASASGQRGNQRQIDIRGMGPENTLILIDGKPAQSRNSIRMGRGGERDTRGDSNWVAPELIESIEVIRGPAAARYGSGAAGGVVNIVTKQPEAERFTISTQYTAPESSSEGDTRRLNMIWSKPLTDALSLRLTANYNRTDADDPDINVEETCEIGTRGCNVYAGREGVENRDMTGLLRWEPTGGHRIDFELGYSRQGNIYAGDSQLSLPSELSQSLAEDGDETNVLHRRTFAVTHEGTYDFGESVSYLQLERTKNKRLIEGTAGSGEGRIQSEEYGVTYLDNIAAKTEWILPGRTFGRDTTYTFGTELRYEHLDDPVTVGSRGDLDFEFGDTEAAAENRDDEMDQTLLGIYAEANMKLSDVVTLSPSLRADYADTFGWNLSGAINAAWEVTPNWTAKVGIARAFKAPNLYQINPGYIYVTNGRGCPAPYYLQGPCYVLGNPDLEPETSTNTEIGVAYSGPTGVEATLTAFHNDYRDRIQSGTDQLATFTIGDDANRVFQWQNIPEAVVSGVEGSFAAPIGQDLQFATNFTYMARSENKETGDPLSLVPDYTINASLEWQATDALTLIPSLTHYGKIEAPKKNPVMETDYDNTDARDPYTLWNLASRYEVTEDFSLTAGITNVADKEIKRTGDGANTFNEPGRTYYVGLTKSF</sequence>
<comment type="subcellular location">
    <subcellularLocation>
        <location evidence="1 8">Cell outer membrane</location>
        <topology evidence="1 8">Multi-pass membrane protein</topology>
    </subcellularLocation>
</comment>
<dbReference type="PANTHER" id="PTHR30069">
    <property type="entry name" value="TONB-DEPENDENT OUTER MEMBRANE RECEPTOR"/>
    <property type="match status" value="1"/>
</dbReference>
<keyword evidence="5 9" id="KW-0798">TonB box</keyword>
<dbReference type="Pfam" id="PF00593">
    <property type="entry name" value="TonB_dep_Rec_b-barrel"/>
    <property type="match status" value="1"/>
</dbReference>
<dbReference type="Gene3D" id="2.40.170.20">
    <property type="entry name" value="TonB-dependent receptor, beta-barrel domain"/>
    <property type="match status" value="1"/>
</dbReference>
<dbReference type="EMBL" id="JAVRHL010000002">
    <property type="protein sequence ID" value="MDT0683120.1"/>
    <property type="molecule type" value="Genomic_DNA"/>
</dbReference>
<reference evidence="13 14" key="1">
    <citation type="submission" date="2023-09" db="EMBL/GenBank/DDBJ databases">
        <authorList>
            <person name="Rey-Velasco X."/>
        </authorList>
    </citation>
    <scope>NUCLEOTIDE SEQUENCE [LARGE SCALE GENOMIC DNA]</scope>
    <source>
        <strain evidence="13 14">F158</strain>
    </source>
</reference>
<keyword evidence="4 8" id="KW-0812">Transmembrane</keyword>
<evidence type="ECO:0000256" key="6">
    <source>
        <dbReference type="ARBA" id="ARBA00023136"/>
    </source>
</evidence>
<dbReference type="InterPro" id="IPR036942">
    <property type="entry name" value="Beta-barrel_TonB_sf"/>
</dbReference>
<evidence type="ECO:0000256" key="1">
    <source>
        <dbReference type="ARBA" id="ARBA00004571"/>
    </source>
</evidence>
<evidence type="ECO:0000256" key="8">
    <source>
        <dbReference type="PROSITE-ProRule" id="PRU01360"/>
    </source>
</evidence>
<dbReference type="Proteomes" id="UP001265259">
    <property type="component" value="Unassembled WGS sequence"/>
</dbReference>
<evidence type="ECO:0000256" key="7">
    <source>
        <dbReference type="ARBA" id="ARBA00023237"/>
    </source>
</evidence>
<dbReference type="PANTHER" id="PTHR30069:SF51">
    <property type="entry name" value="FERRIENTEROBACTIN RECEPTOR"/>
    <property type="match status" value="1"/>
</dbReference>
<keyword evidence="2 8" id="KW-0813">Transport</keyword>
<evidence type="ECO:0000259" key="11">
    <source>
        <dbReference type="Pfam" id="PF00593"/>
    </source>
</evidence>
<comment type="similarity">
    <text evidence="8 9">Belongs to the TonB-dependent receptor family.</text>
</comment>
<dbReference type="PROSITE" id="PS52016">
    <property type="entry name" value="TONB_DEPENDENT_REC_3"/>
    <property type="match status" value="1"/>
</dbReference>
<dbReference type="InterPro" id="IPR037066">
    <property type="entry name" value="Plug_dom_sf"/>
</dbReference>